<dbReference type="GO" id="GO:0005524">
    <property type="term" value="F:ATP binding"/>
    <property type="evidence" value="ECO:0007669"/>
    <property type="project" value="UniProtKB-UniRule"/>
</dbReference>
<evidence type="ECO:0000313" key="4">
    <source>
        <dbReference type="Proteomes" id="UP000663852"/>
    </source>
</evidence>
<feature type="domain" description="Protein kinase" evidence="2">
    <location>
        <begin position="223"/>
        <end position="452"/>
    </location>
</feature>
<organism evidence="3 4">
    <name type="scientific">Adineta ricciae</name>
    <name type="common">Rotifer</name>
    <dbReference type="NCBI Taxonomy" id="249248"/>
    <lineage>
        <taxon>Eukaryota</taxon>
        <taxon>Metazoa</taxon>
        <taxon>Spiralia</taxon>
        <taxon>Gnathifera</taxon>
        <taxon>Rotifera</taxon>
        <taxon>Eurotatoria</taxon>
        <taxon>Bdelloidea</taxon>
        <taxon>Adinetida</taxon>
        <taxon>Adinetidae</taxon>
        <taxon>Adineta</taxon>
    </lineage>
</organism>
<dbReference type="SMART" id="SM00220">
    <property type="entry name" value="S_TKc"/>
    <property type="match status" value="1"/>
</dbReference>
<comment type="caution">
    <text evidence="3">The sequence shown here is derived from an EMBL/GenBank/DDBJ whole genome shotgun (WGS) entry which is preliminary data.</text>
</comment>
<dbReference type="InterPro" id="IPR000719">
    <property type="entry name" value="Prot_kinase_dom"/>
</dbReference>
<name>A0A814A0J7_ADIRI</name>
<dbReference type="AlphaFoldDB" id="A0A814A0J7"/>
<protein>
    <recommendedName>
        <fullName evidence="2">Protein kinase domain-containing protein</fullName>
    </recommendedName>
</protein>
<keyword evidence="1" id="KW-0547">Nucleotide-binding</keyword>
<keyword evidence="1" id="KW-0067">ATP-binding</keyword>
<dbReference type="InterPro" id="IPR017441">
    <property type="entry name" value="Protein_kinase_ATP_BS"/>
</dbReference>
<proteinExistence type="predicted"/>
<dbReference type="GO" id="GO:0004672">
    <property type="term" value="F:protein kinase activity"/>
    <property type="evidence" value="ECO:0007669"/>
    <property type="project" value="InterPro"/>
</dbReference>
<accession>A0A814A0J7</accession>
<dbReference type="Proteomes" id="UP000663852">
    <property type="component" value="Unassembled WGS sequence"/>
</dbReference>
<sequence length="472" mass="54982">MIDQYEYESQLSDSVRSQNSESKSDKSIILHIYSTKIDCTTLEEFLGISNMIILEPTEDFQNTINTFLKVSKTKSENEGSLEFNNHLKKFNPQVTFTGNQKGGEFGLVFCDKQPDFTWSMNEQFHSWNIITIIEKKKNVLTRNEISQMLEYLRMIIQISPERNYAVGCLTNYKEIIFGKTSIVNDKFIYEVFKSKNVIKEYWKFLHCNPSHLGHVKFSIPNNFYVKLSLGRGANGIVYQIEHENIQYAMKISNKTSTKEYEIAEKMKNYINEHSLSDIKIIHMFNIQGFILSRPVGKLMNKNDLCKKKYINQLFKQLSIGQKLGFVHRDIRIYNLILFNDDIYLIDWDSSTYNGFQGNYEGTFTTASTSVLTEYELTHGKQVSAYYADDCLSIIYMLLLSKCTKEEHAALKQYASVSSAGELIVERSEILLQRHPTIIDHLNEIEKQRHNLFDIDDLHNRCQQIIQQHIDLI</sequence>
<dbReference type="InterPro" id="IPR011009">
    <property type="entry name" value="Kinase-like_dom_sf"/>
</dbReference>
<feature type="binding site" evidence="1">
    <location>
        <position position="250"/>
    </location>
    <ligand>
        <name>ATP</name>
        <dbReference type="ChEBI" id="CHEBI:30616"/>
    </ligand>
</feature>
<gene>
    <name evidence="3" type="ORF">EDS130_LOCUS9982</name>
</gene>
<evidence type="ECO:0000313" key="3">
    <source>
        <dbReference type="EMBL" id="CAF0905232.1"/>
    </source>
</evidence>
<dbReference type="OrthoDB" id="10026461at2759"/>
<dbReference type="Gene3D" id="1.10.510.10">
    <property type="entry name" value="Transferase(Phosphotransferase) domain 1"/>
    <property type="match status" value="1"/>
</dbReference>
<dbReference type="PROSITE" id="PS00107">
    <property type="entry name" value="PROTEIN_KINASE_ATP"/>
    <property type="match status" value="1"/>
</dbReference>
<dbReference type="SUPFAM" id="SSF56112">
    <property type="entry name" value="Protein kinase-like (PK-like)"/>
    <property type="match status" value="1"/>
</dbReference>
<dbReference type="EMBL" id="CAJNOJ010000034">
    <property type="protein sequence ID" value="CAF0905232.1"/>
    <property type="molecule type" value="Genomic_DNA"/>
</dbReference>
<evidence type="ECO:0000259" key="2">
    <source>
        <dbReference type="SMART" id="SM00220"/>
    </source>
</evidence>
<reference evidence="3" key="1">
    <citation type="submission" date="2021-02" db="EMBL/GenBank/DDBJ databases">
        <authorList>
            <person name="Nowell W R."/>
        </authorList>
    </citation>
    <scope>NUCLEOTIDE SEQUENCE</scope>
</reference>
<evidence type="ECO:0000256" key="1">
    <source>
        <dbReference type="PROSITE-ProRule" id="PRU10141"/>
    </source>
</evidence>